<dbReference type="STRING" id="1618545.US53_C0004G0007"/>
<evidence type="ECO:0000256" key="1">
    <source>
        <dbReference type="SAM" id="Phobius"/>
    </source>
</evidence>
<proteinExistence type="predicted"/>
<evidence type="ECO:0000313" key="3">
    <source>
        <dbReference type="Proteomes" id="UP000034591"/>
    </source>
</evidence>
<gene>
    <name evidence="2" type="ORF">US53_C0004G0007</name>
</gene>
<sequence>MDGVQKLLAIVIIVLTVLLSIVGIQVVLIIIDLRRVVKRLNSLLEDSILGGGLIRPDKLTGIFEFLKRKKNVEHHGSVDVDNKRTEIN</sequence>
<feature type="transmembrane region" description="Helical" evidence="1">
    <location>
        <begin position="6"/>
        <end position="31"/>
    </location>
</feature>
<evidence type="ECO:0000313" key="2">
    <source>
        <dbReference type="EMBL" id="KKQ38003.1"/>
    </source>
</evidence>
<dbReference type="AlphaFoldDB" id="A0A0G0H411"/>
<reference evidence="2 3" key="1">
    <citation type="journal article" date="2015" name="Nature">
        <title>rRNA introns, odd ribosomes, and small enigmatic genomes across a large radiation of phyla.</title>
        <authorList>
            <person name="Brown C.T."/>
            <person name="Hug L.A."/>
            <person name="Thomas B.C."/>
            <person name="Sharon I."/>
            <person name="Castelle C.J."/>
            <person name="Singh A."/>
            <person name="Wilkins M.J."/>
            <person name="Williams K.H."/>
            <person name="Banfield J.F."/>
        </authorList>
    </citation>
    <scope>NUCLEOTIDE SEQUENCE [LARGE SCALE GENOMIC DNA]</scope>
</reference>
<organism evidence="2 3">
    <name type="scientific">Candidatus Woesebacteria bacterium GW2011_GWA1_37_7</name>
    <dbReference type="NCBI Taxonomy" id="1618545"/>
    <lineage>
        <taxon>Bacteria</taxon>
        <taxon>Candidatus Woeseibacteriota</taxon>
    </lineage>
</organism>
<dbReference type="Proteomes" id="UP000034591">
    <property type="component" value="Unassembled WGS sequence"/>
</dbReference>
<keyword evidence="1" id="KW-0472">Membrane</keyword>
<comment type="caution">
    <text evidence="2">The sequence shown here is derived from an EMBL/GenBank/DDBJ whole genome shotgun (WGS) entry which is preliminary data.</text>
</comment>
<accession>A0A0G0H411</accession>
<protein>
    <submittedName>
        <fullName evidence="2">Uncharacterized protein</fullName>
    </submittedName>
</protein>
<name>A0A0G0H411_9BACT</name>
<keyword evidence="1" id="KW-0812">Transmembrane</keyword>
<keyword evidence="1" id="KW-1133">Transmembrane helix</keyword>
<dbReference type="EMBL" id="LBTI01000004">
    <property type="protein sequence ID" value="KKQ38003.1"/>
    <property type="molecule type" value="Genomic_DNA"/>
</dbReference>